<proteinExistence type="predicted"/>
<comment type="caution">
    <text evidence="3">The sequence shown here is derived from an EMBL/GenBank/DDBJ whole genome shotgun (WGS) entry which is preliminary data.</text>
</comment>
<organism evidence="3 4">
    <name type="scientific">Discina gigas</name>
    <dbReference type="NCBI Taxonomy" id="1032678"/>
    <lineage>
        <taxon>Eukaryota</taxon>
        <taxon>Fungi</taxon>
        <taxon>Dikarya</taxon>
        <taxon>Ascomycota</taxon>
        <taxon>Pezizomycotina</taxon>
        <taxon>Pezizomycetes</taxon>
        <taxon>Pezizales</taxon>
        <taxon>Discinaceae</taxon>
        <taxon>Discina</taxon>
    </lineage>
</organism>
<accession>A0ABR3GFP0</accession>
<keyword evidence="1" id="KW-0812">Transmembrane</keyword>
<evidence type="ECO:0000256" key="1">
    <source>
        <dbReference type="SAM" id="Phobius"/>
    </source>
</evidence>
<dbReference type="Proteomes" id="UP001447188">
    <property type="component" value="Unassembled WGS sequence"/>
</dbReference>
<dbReference type="PANTHER" id="PTHR13527">
    <property type="entry name" value="SAYSVFN DOMAIN-CONTAINING PROTEIN 1"/>
    <property type="match status" value="1"/>
</dbReference>
<dbReference type="Pfam" id="PF10260">
    <property type="entry name" value="SAYSvFN"/>
    <property type="match status" value="1"/>
</dbReference>
<reference evidence="3 4" key="1">
    <citation type="submission" date="2024-02" db="EMBL/GenBank/DDBJ databases">
        <title>Discinaceae phylogenomics.</title>
        <authorList>
            <person name="Dirks A.C."/>
            <person name="James T.Y."/>
        </authorList>
    </citation>
    <scope>NUCLEOTIDE SEQUENCE [LARGE SCALE GENOMIC DNA]</scope>
    <source>
        <strain evidence="3 4">ACD0624</strain>
    </source>
</reference>
<dbReference type="InterPro" id="IPR039159">
    <property type="entry name" value="SAYSD1"/>
</dbReference>
<gene>
    <name evidence="3" type="ORF">Q9L58_006321</name>
</gene>
<evidence type="ECO:0000313" key="4">
    <source>
        <dbReference type="Proteomes" id="UP001447188"/>
    </source>
</evidence>
<protein>
    <recommendedName>
        <fullName evidence="2">SAYSvFN domain-containing protein</fullName>
    </recommendedName>
</protein>
<name>A0ABR3GFP0_9PEZI</name>
<sequence length="124" mass="14620">MQKEQNKQKRQKKPYHIKKADLDLTGYKKDLEDRSPGHLFQRAVTSLRISRQFHLYVFLQVIAVVSGYGQFMFCIGILWMCYANTGKRKDGEKSAYSIFNKNTEAIDGATNMEYLDREIRRQIY</sequence>
<dbReference type="InterPro" id="IPR019387">
    <property type="entry name" value="SAYSvFN_dom"/>
</dbReference>
<dbReference type="PANTHER" id="PTHR13527:SF0">
    <property type="entry name" value="SAYSVFN DOMAIN-CONTAINING PROTEIN 1"/>
    <property type="match status" value="1"/>
</dbReference>
<evidence type="ECO:0000313" key="3">
    <source>
        <dbReference type="EMBL" id="KAL0634725.1"/>
    </source>
</evidence>
<feature type="domain" description="SAYSvFN" evidence="2">
    <location>
        <begin position="53"/>
        <end position="119"/>
    </location>
</feature>
<evidence type="ECO:0000259" key="2">
    <source>
        <dbReference type="Pfam" id="PF10260"/>
    </source>
</evidence>
<dbReference type="EMBL" id="JBBBZM010000086">
    <property type="protein sequence ID" value="KAL0634725.1"/>
    <property type="molecule type" value="Genomic_DNA"/>
</dbReference>
<feature type="transmembrane region" description="Helical" evidence="1">
    <location>
        <begin position="55"/>
        <end position="80"/>
    </location>
</feature>
<keyword evidence="4" id="KW-1185">Reference proteome</keyword>
<keyword evidence="1" id="KW-0472">Membrane</keyword>
<keyword evidence="1" id="KW-1133">Transmembrane helix</keyword>